<feature type="compositionally biased region" description="Low complexity" evidence="3">
    <location>
        <begin position="18"/>
        <end position="40"/>
    </location>
</feature>
<keyword evidence="1" id="KW-0540">Nuclease</keyword>
<dbReference type="EMBL" id="HBIM01008465">
    <property type="protein sequence ID" value="CAE0409550.1"/>
    <property type="molecule type" value="Transcribed_RNA"/>
</dbReference>
<feature type="region of interest" description="Disordered" evidence="3">
    <location>
        <begin position="460"/>
        <end position="523"/>
    </location>
</feature>
<organism evidence="4">
    <name type="scientific">Amphora coffeiformis</name>
    <dbReference type="NCBI Taxonomy" id="265554"/>
    <lineage>
        <taxon>Eukaryota</taxon>
        <taxon>Sar</taxon>
        <taxon>Stramenopiles</taxon>
        <taxon>Ochrophyta</taxon>
        <taxon>Bacillariophyta</taxon>
        <taxon>Bacillariophyceae</taxon>
        <taxon>Bacillariophycidae</taxon>
        <taxon>Thalassiophysales</taxon>
        <taxon>Catenulaceae</taxon>
        <taxon>Amphora</taxon>
    </lineage>
</organism>
<dbReference type="Gene3D" id="3.30.420.10">
    <property type="entry name" value="Ribonuclease H-like superfamily/Ribonuclease H"/>
    <property type="match status" value="1"/>
</dbReference>
<sequence length="566" mass="63343">MLGRAFPEPNMAWPKQPSPSAVSISYSAAAAPRRGAQAPAFSTKNGFHPKSNNASIASTADNHNNHHHNNNNKANTAKLSQKTHRKRNKKAKKNASVAPLGHTHKTSSHAAGGKFAARDLYVSLRCQWKVKHQQQILHRVVMVNWDGNVVFDKPVRDLKSMKDKIAPFFKGKVIIGHGLEDCWQALGLQQHGWADVRDCAHYYPFMQPQQSSNSQRIVEKEEFLSTMEPRTLEDLAAAYFHRDITDLNDRLVAQARAAMDLYRHVRVAWENEITELLRQQFIAPHETTTTATVLEPHQGTRENLEFVHRDGFEPVVAGLPYLFQKRLDLNAQHEEELSTAAPTEATLECGDSVYSHTISDGTSSIISEPSIWASSSHSTKSKRPSAASFGWGLWLSRPATATASISCPSEWLEEEEEESQDYGLNLRKESEWPEELPEEKELLPHHLLDESFDDAEDEIPAPQEASNHPIDGSDWLEPSPKKEMSWFSRLRRSPDGRKEEPLNAVGNEIRKDGGEQPGHPLGGLVDLNVRMSNSKSSWFPRLKRSTTTSSAAENSSLTVCDPSRAD</sequence>
<evidence type="ECO:0008006" key="5">
    <source>
        <dbReference type="Google" id="ProtNLM"/>
    </source>
</evidence>
<feature type="compositionally biased region" description="Basic residues" evidence="3">
    <location>
        <begin position="81"/>
        <end position="93"/>
    </location>
</feature>
<evidence type="ECO:0000256" key="1">
    <source>
        <dbReference type="ARBA" id="ARBA00022722"/>
    </source>
</evidence>
<feature type="region of interest" description="Disordered" evidence="3">
    <location>
        <begin position="536"/>
        <end position="566"/>
    </location>
</feature>
<protein>
    <recommendedName>
        <fullName evidence="5">Exonuclease domain-containing protein</fullName>
    </recommendedName>
</protein>
<gene>
    <name evidence="4" type="ORF">ACOF00016_LOCUS7189</name>
</gene>
<dbReference type="InterPro" id="IPR036397">
    <property type="entry name" value="RNaseH_sf"/>
</dbReference>
<feature type="compositionally biased region" description="Polar residues" evidence="3">
    <location>
        <begin position="42"/>
        <end position="61"/>
    </location>
</feature>
<dbReference type="AlphaFoldDB" id="A0A7S3L2Q6"/>
<accession>A0A7S3L2Q6</accession>
<feature type="region of interest" description="Disordered" evidence="3">
    <location>
        <begin position="1"/>
        <end position="111"/>
    </location>
</feature>
<dbReference type="InterPro" id="IPR047021">
    <property type="entry name" value="REXO1/3/4-like"/>
</dbReference>
<keyword evidence="2" id="KW-0378">Hydrolase</keyword>
<dbReference type="GO" id="GO:0003676">
    <property type="term" value="F:nucleic acid binding"/>
    <property type="evidence" value="ECO:0007669"/>
    <property type="project" value="InterPro"/>
</dbReference>
<proteinExistence type="predicted"/>
<name>A0A7S3L2Q6_9STRA</name>
<feature type="compositionally biased region" description="Basic and acidic residues" evidence="3">
    <location>
        <begin position="492"/>
        <end position="501"/>
    </location>
</feature>
<dbReference type="PANTHER" id="PTHR12801:SF45">
    <property type="entry name" value="RNA EXONUCLEASE 4"/>
    <property type="match status" value="1"/>
</dbReference>
<evidence type="ECO:0000256" key="3">
    <source>
        <dbReference type="SAM" id="MobiDB-lite"/>
    </source>
</evidence>
<evidence type="ECO:0000313" key="4">
    <source>
        <dbReference type="EMBL" id="CAE0409550.1"/>
    </source>
</evidence>
<dbReference type="PANTHER" id="PTHR12801">
    <property type="entry name" value="RNA EXONUCLEASE REXO1 / RECO3 FAMILY MEMBER-RELATED"/>
    <property type="match status" value="1"/>
</dbReference>
<dbReference type="GO" id="GO:0004527">
    <property type="term" value="F:exonuclease activity"/>
    <property type="evidence" value="ECO:0007669"/>
    <property type="project" value="InterPro"/>
</dbReference>
<feature type="compositionally biased region" description="Low complexity" evidence="3">
    <location>
        <begin position="545"/>
        <end position="558"/>
    </location>
</feature>
<reference evidence="4" key="1">
    <citation type="submission" date="2021-01" db="EMBL/GenBank/DDBJ databases">
        <authorList>
            <person name="Corre E."/>
            <person name="Pelletier E."/>
            <person name="Niang G."/>
            <person name="Scheremetjew M."/>
            <person name="Finn R."/>
            <person name="Kale V."/>
            <person name="Holt S."/>
            <person name="Cochrane G."/>
            <person name="Meng A."/>
            <person name="Brown T."/>
            <person name="Cohen L."/>
        </authorList>
    </citation>
    <scope>NUCLEOTIDE SEQUENCE</scope>
    <source>
        <strain evidence="4">CCMP127</strain>
    </source>
</reference>
<evidence type="ECO:0000256" key="2">
    <source>
        <dbReference type="ARBA" id="ARBA00022801"/>
    </source>
</evidence>
<dbReference type="GO" id="GO:0005634">
    <property type="term" value="C:nucleus"/>
    <property type="evidence" value="ECO:0007669"/>
    <property type="project" value="TreeGrafter"/>
</dbReference>